<evidence type="ECO:0000313" key="2">
    <source>
        <dbReference type="EMBL" id="GAA0224719.1"/>
    </source>
</evidence>
<name>A0ABN0TLF9_9BURK</name>
<proteinExistence type="predicted"/>
<gene>
    <name evidence="2" type="ORF">GCM10009125_12090</name>
</gene>
<evidence type="ECO:0000313" key="3">
    <source>
        <dbReference type="Proteomes" id="UP001501176"/>
    </source>
</evidence>
<dbReference type="EMBL" id="BAAAFN010000009">
    <property type="protein sequence ID" value="GAA0224719.1"/>
    <property type="molecule type" value="Genomic_DNA"/>
</dbReference>
<accession>A0ABN0TLF9</accession>
<keyword evidence="1" id="KW-0732">Signal</keyword>
<sequence>MDRIRIHAWAACAAVLGTLAACAPIKPAQPPAEPATARPSCVAAVAGDPLVGNWLSVSSQKGVAGALRTLYTLNPDGTMSYVEQIKRPRAPSQGLYESGCWSRDGQTLILRTLESNGSPVNLDDPIYTNRYRVDRANATELRLQGPDGAVKARRMSPGYRLPF</sequence>
<reference evidence="2 3" key="1">
    <citation type="journal article" date="2019" name="Int. J. Syst. Evol. Microbiol.">
        <title>The Global Catalogue of Microorganisms (GCM) 10K type strain sequencing project: providing services to taxonomists for standard genome sequencing and annotation.</title>
        <authorList>
            <consortium name="The Broad Institute Genomics Platform"/>
            <consortium name="The Broad Institute Genome Sequencing Center for Infectious Disease"/>
            <person name="Wu L."/>
            <person name="Ma J."/>
        </authorList>
    </citation>
    <scope>NUCLEOTIDE SEQUENCE [LARGE SCALE GENOMIC DNA]</scope>
    <source>
        <strain evidence="2 3">JCM 16240</strain>
    </source>
</reference>
<keyword evidence="3" id="KW-1185">Reference proteome</keyword>
<protein>
    <submittedName>
        <fullName evidence="2">Lipoprotein</fullName>
    </submittedName>
</protein>
<dbReference type="PROSITE" id="PS51257">
    <property type="entry name" value="PROKAR_LIPOPROTEIN"/>
    <property type="match status" value="1"/>
</dbReference>
<comment type="caution">
    <text evidence="2">The sequence shown here is derived from an EMBL/GenBank/DDBJ whole genome shotgun (WGS) entry which is preliminary data.</text>
</comment>
<feature type="signal peptide" evidence="1">
    <location>
        <begin position="1"/>
        <end position="23"/>
    </location>
</feature>
<feature type="chain" id="PRO_5046333929" evidence="1">
    <location>
        <begin position="24"/>
        <end position="163"/>
    </location>
</feature>
<evidence type="ECO:0000256" key="1">
    <source>
        <dbReference type="SAM" id="SignalP"/>
    </source>
</evidence>
<dbReference type="RefSeq" id="WP_325126729.1">
    <property type="nucleotide sequence ID" value="NZ_BAAAFN010000009.1"/>
</dbReference>
<keyword evidence="2" id="KW-0449">Lipoprotein</keyword>
<organism evidence="2 3">
    <name type="scientific">Castellaniella daejeonensis</name>
    <dbReference type="NCBI Taxonomy" id="659013"/>
    <lineage>
        <taxon>Bacteria</taxon>
        <taxon>Pseudomonadati</taxon>
        <taxon>Pseudomonadota</taxon>
        <taxon>Betaproteobacteria</taxon>
        <taxon>Burkholderiales</taxon>
        <taxon>Alcaligenaceae</taxon>
        <taxon>Castellaniella</taxon>
    </lineage>
</organism>
<dbReference type="Proteomes" id="UP001501176">
    <property type="component" value="Unassembled WGS sequence"/>
</dbReference>